<reference evidence="4 5" key="1">
    <citation type="submission" date="2021-03" db="EMBL/GenBank/DDBJ databases">
        <title>Novel species identification of genus Shewanella.</title>
        <authorList>
            <person name="Liu G."/>
            <person name="Zhang Q."/>
        </authorList>
    </citation>
    <scope>NUCLEOTIDE SEQUENCE [LARGE SCALE GENOMIC DNA]</scope>
    <source>
        <strain evidence="4 5">FJAT-53726</strain>
    </source>
</reference>
<evidence type="ECO:0000256" key="1">
    <source>
        <dbReference type="ARBA" id="ARBA00007689"/>
    </source>
</evidence>
<dbReference type="RefSeq" id="WP_207324378.1">
    <property type="nucleotide sequence ID" value="NZ_CP071504.1"/>
</dbReference>
<proteinExistence type="inferred from homology"/>
<dbReference type="Gene3D" id="3.10.180.10">
    <property type="entry name" value="2,3-Dihydroxybiphenyl 1,2-Dioxygenase, domain 1"/>
    <property type="match status" value="1"/>
</dbReference>
<dbReference type="Proteomes" id="UP000663281">
    <property type="component" value="Chromosome"/>
</dbReference>
<dbReference type="PANTHER" id="PTHR35174">
    <property type="entry name" value="BLL7171 PROTEIN-RELATED"/>
    <property type="match status" value="1"/>
</dbReference>
<dbReference type="Pfam" id="PF00903">
    <property type="entry name" value="Glyoxalase"/>
    <property type="match status" value="1"/>
</dbReference>
<dbReference type="KEGG" id="scyp:JYB88_12885"/>
<dbReference type="SUPFAM" id="SSF54593">
    <property type="entry name" value="Glyoxalase/Bleomycin resistance protein/Dihydroxybiphenyl dioxygenase"/>
    <property type="match status" value="1"/>
</dbReference>
<dbReference type="CDD" id="cd06588">
    <property type="entry name" value="PhnB_like"/>
    <property type="match status" value="1"/>
</dbReference>
<protein>
    <recommendedName>
        <fullName evidence="6">YCII-related domain-containing protein</fullName>
    </recommendedName>
</protein>
<dbReference type="SUPFAM" id="SSF54909">
    <property type="entry name" value="Dimeric alpha+beta barrel"/>
    <property type="match status" value="1"/>
</dbReference>
<dbReference type="Gene3D" id="3.30.70.1060">
    <property type="entry name" value="Dimeric alpha+beta barrel"/>
    <property type="match status" value="1"/>
</dbReference>
<feature type="domain" description="YCII-related" evidence="3">
    <location>
        <begin position="1"/>
        <end position="99"/>
    </location>
</feature>
<evidence type="ECO:0008006" key="6">
    <source>
        <dbReference type="Google" id="ProtNLM"/>
    </source>
</evidence>
<dbReference type="EMBL" id="CP071504">
    <property type="protein sequence ID" value="QSX29130.1"/>
    <property type="molecule type" value="Genomic_DNA"/>
</dbReference>
<name>A0A975AJJ5_9GAMM</name>
<keyword evidence="5" id="KW-1185">Reference proteome</keyword>
<dbReference type="InterPro" id="IPR005545">
    <property type="entry name" value="YCII"/>
</dbReference>
<dbReference type="InterPro" id="IPR004360">
    <property type="entry name" value="Glyas_Fos-R_dOase_dom"/>
</dbReference>
<accession>A0A975AJJ5</accession>
<dbReference type="InterPro" id="IPR028973">
    <property type="entry name" value="PhnB-like"/>
</dbReference>
<organism evidence="4 5">
    <name type="scientific">Shewanella cyperi</name>
    <dbReference type="NCBI Taxonomy" id="2814292"/>
    <lineage>
        <taxon>Bacteria</taxon>
        <taxon>Pseudomonadati</taxon>
        <taxon>Pseudomonadota</taxon>
        <taxon>Gammaproteobacteria</taxon>
        <taxon>Alteromonadales</taxon>
        <taxon>Shewanellaceae</taxon>
        <taxon>Shewanella</taxon>
    </lineage>
</organism>
<comment type="similarity">
    <text evidence="1">Belongs to the YciI family.</text>
</comment>
<dbReference type="AlphaFoldDB" id="A0A975AJJ5"/>
<evidence type="ECO:0000313" key="5">
    <source>
        <dbReference type="Proteomes" id="UP000663281"/>
    </source>
</evidence>
<sequence>MRFMVIRKADAATEQGIMPSEQLLTEMNRFNERLVNAGVFVSGEGLRPSVDGARIRFQNGLPTVVEGPFDGTETLVAGYTIIQVRDKQEALEWMQQWPKSDGNGNVELELRRMFELEDFAPGEAIEQERTLCERLQRQPSSSCSYLNFNGNCREAFELYERLLGGKIEKMIGFADMPPDMGGEGCGAMADGVMHACLSFGGGTLMGSDAPADRYQAPQGFYVQLHIDSLPRAKELFNALAEGGTVHMPFGETFWAEGFGMLVDAFGIPWMINSSYKA</sequence>
<dbReference type="PANTHER" id="PTHR35174:SF4">
    <property type="entry name" value="BLL7163 PROTEIN"/>
    <property type="match status" value="1"/>
</dbReference>
<dbReference type="InterPro" id="IPR029068">
    <property type="entry name" value="Glyas_Bleomycin-R_OHBP_Dase"/>
</dbReference>
<evidence type="ECO:0000313" key="4">
    <source>
        <dbReference type="EMBL" id="QSX29130.1"/>
    </source>
</evidence>
<dbReference type="Pfam" id="PF03795">
    <property type="entry name" value="YCII"/>
    <property type="match status" value="1"/>
</dbReference>
<gene>
    <name evidence="4" type="ORF">JYB88_12885</name>
</gene>
<evidence type="ECO:0000259" key="3">
    <source>
        <dbReference type="Pfam" id="PF03795"/>
    </source>
</evidence>
<evidence type="ECO:0000259" key="2">
    <source>
        <dbReference type="Pfam" id="PF00903"/>
    </source>
</evidence>
<dbReference type="InterPro" id="IPR011008">
    <property type="entry name" value="Dimeric_a/b-barrel"/>
</dbReference>
<feature type="domain" description="Glyoxalase/fosfomycin resistance/dioxygenase" evidence="2">
    <location>
        <begin position="149"/>
        <end position="271"/>
    </location>
</feature>